<accession>A0ABT6N0G6</accession>
<keyword evidence="4 5" id="KW-0472">Membrane</keyword>
<evidence type="ECO:0000256" key="2">
    <source>
        <dbReference type="ARBA" id="ARBA00022692"/>
    </source>
</evidence>
<proteinExistence type="predicted"/>
<dbReference type="InterPro" id="IPR007452">
    <property type="entry name" value="TamB_C"/>
</dbReference>
<keyword evidence="8" id="KW-1185">Reference proteome</keyword>
<protein>
    <submittedName>
        <fullName evidence="7">Translocation/assembly module TamB domain-containing protein</fullName>
    </submittedName>
</protein>
<evidence type="ECO:0000256" key="4">
    <source>
        <dbReference type="ARBA" id="ARBA00023136"/>
    </source>
</evidence>
<name>A0ABT6N0G6_9SPHN</name>
<dbReference type="EMBL" id="JARYGZ010000001">
    <property type="protein sequence ID" value="MDH7638765.1"/>
    <property type="molecule type" value="Genomic_DNA"/>
</dbReference>
<dbReference type="RefSeq" id="WP_281044047.1">
    <property type="nucleotide sequence ID" value="NZ_JARYGZ010000001.1"/>
</dbReference>
<evidence type="ECO:0000256" key="3">
    <source>
        <dbReference type="ARBA" id="ARBA00022989"/>
    </source>
</evidence>
<keyword evidence="2 5" id="KW-0812">Transmembrane</keyword>
<comment type="subcellular location">
    <subcellularLocation>
        <location evidence="1">Membrane</location>
        <topology evidence="1">Single-pass membrane protein</topology>
    </subcellularLocation>
</comment>
<evidence type="ECO:0000259" key="6">
    <source>
        <dbReference type="Pfam" id="PF04357"/>
    </source>
</evidence>
<evidence type="ECO:0000313" key="8">
    <source>
        <dbReference type="Proteomes" id="UP001160625"/>
    </source>
</evidence>
<feature type="transmembrane region" description="Helical" evidence="5">
    <location>
        <begin position="25"/>
        <end position="47"/>
    </location>
</feature>
<organism evidence="7 8">
    <name type="scientific">Sphingomonas oryzagri</name>
    <dbReference type="NCBI Taxonomy" id="3042314"/>
    <lineage>
        <taxon>Bacteria</taxon>
        <taxon>Pseudomonadati</taxon>
        <taxon>Pseudomonadota</taxon>
        <taxon>Alphaproteobacteria</taxon>
        <taxon>Sphingomonadales</taxon>
        <taxon>Sphingomonadaceae</taxon>
        <taxon>Sphingomonas</taxon>
    </lineage>
</organism>
<dbReference type="Proteomes" id="UP001160625">
    <property type="component" value="Unassembled WGS sequence"/>
</dbReference>
<sequence length="1405" mass="144650">MAEEPMPAETETVVIVERKPLWQRIVAGVAVALAVLLGLIVALILGLNTGPGKRFLASQLGAYTTASGINIHVREIEGSIYSHMILHGLEIRDQQGVFITAPSVDIQWHPFAYIHSRIDLDSVTAGEIRMLRNPALKPVPSDPNAPTIPDIDLTLKHLHVDRFILEPPVTGKRSIVKIDGNAAISDGRAQLLVDADTIAAPGVAGGDRLHALIDAVPADNRLKIDVKLNAPAGGLVDSYGKLGRPLTLSVGGQGDWHLWQGKAAATLGGQPLMDIDLTGKDGTFHALGQVKPAIMLTGPAARMTSPAIRIDGTVALDKRVANTNLSLASAAFAAHAQGILDFDKSRFGNFEVAARLLTPGAIAPNLAGRNVQVQATLDGGFLAPNIAYKASADSIAFGATGIDGLQASGAAHTQADKWIVPIHATARRVTGLNAAAGGLVTNIRLDGDIAYAKQQVFSDNLHLRSDKIDATALILADLSTGTYTGALKGRVNDYDVNGLGRINLVTDAKLVPTDNGGFGVKGHVRIDTKKITNASLAQQLGGNAVITADVGYDPRAGATIGNLRMVAPDLRIDHGSGSYNLTTGQIRAQASAWSRTYGPATITASGTIANPRAELKAAHPGVGIGLANLDAVLTGSAAGYRVQAKGGSDYGPFTADVLIKAGKGPLAVNINSLLVAGITVHGNIVQTAAGPFAGTLFVAGSGLNGQVALAAAGKNQKADVNLTANQAKLPGKAPVTIGSGLIRASVLVLPAGPSINGSAAFVDVRSGSLLVRSARAKINYAGGRGTAAVTASGTSGVPFDVAAQAQFTPDRILANLKGSANSIPFSLARPAVLTKQGKDYVLQPATIVTNQGSVDLWGRYGATTEAHAKLNNVDIGIAQAFAPSLGLSGKANGTVDLAMHGSAIPDARARIDISGFTRTGALVISDPVDIAILGTLGREGNAVNALIRRGGANIGRVQVRMAAASDFSGLMAGPISGGIRYNGPAEVLWTLTGIGGQTLAGPIAIGADFSGRVSAPQVTGVIKANQLRYENTSTGTTITNLAIDGRFTQSQFQLNNLTGTAGKGTIQASGSVGFAADSGFPIDITAKLDNAQLAHSDGMSGTASGSVHVTNSKAAGGLIQGDIRIQEARYNYVRNDAAQITELTGVRRKGDAPLDPNAAAATQGPAPSNWKLDIKIRGDNQIFVSGMGLESEWSTRMRIGGTVTAPSVVGKLQVVRGTYTFASRRLDVADTSTVQFNGPLLDPDLNITATTTVESVNIGINIGGTGTHPQITFTSTPSLPQDEVLSRLLFGSSVTSLSPMEALQLAAALNSLRTGGGGAGALGKLRGATGLDRLRVLGGDDTTGRGTSLAAGKYISKNIYVEVISDAKGFTQTQLTIALSRALSILSQAGGAVGPSVTLKYSKQY</sequence>
<evidence type="ECO:0000256" key="1">
    <source>
        <dbReference type="ARBA" id="ARBA00004167"/>
    </source>
</evidence>
<dbReference type="PANTHER" id="PTHR36985:SF1">
    <property type="entry name" value="TRANSLOCATION AND ASSEMBLY MODULE SUBUNIT TAMB"/>
    <property type="match status" value="1"/>
</dbReference>
<keyword evidence="3 5" id="KW-1133">Transmembrane helix</keyword>
<evidence type="ECO:0000313" key="7">
    <source>
        <dbReference type="EMBL" id="MDH7638765.1"/>
    </source>
</evidence>
<comment type="caution">
    <text evidence="7">The sequence shown here is derived from an EMBL/GenBank/DDBJ whole genome shotgun (WGS) entry which is preliminary data.</text>
</comment>
<feature type="domain" description="Translocation and assembly module TamB C-terminal" evidence="6">
    <location>
        <begin position="1057"/>
        <end position="1405"/>
    </location>
</feature>
<gene>
    <name evidence="7" type="ORF">QGN17_08485</name>
</gene>
<dbReference type="PANTHER" id="PTHR36985">
    <property type="entry name" value="TRANSLOCATION AND ASSEMBLY MODULE SUBUNIT TAMB"/>
    <property type="match status" value="1"/>
</dbReference>
<evidence type="ECO:0000256" key="5">
    <source>
        <dbReference type="SAM" id="Phobius"/>
    </source>
</evidence>
<reference evidence="7" key="1">
    <citation type="submission" date="2023-04" db="EMBL/GenBank/DDBJ databases">
        <title>Sphingomonas sp. MAHUQ-71 isolated from rice field.</title>
        <authorList>
            <person name="Huq M.A."/>
        </authorList>
    </citation>
    <scope>NUCLEOTIDE SEQUENCE</scope>
    <source>
        <strain evidence="7">MAHUQ-71</strain>
    </source>
</reference>
<dbReference type="Pfam" id="PF04357">
    <property type="entry name" value="TamB"/>
    <property type="match status" value="1"/>
</dbReference>